<evidence type="ECO:0000313" key="2">
    <source>
        <dbReference type="EMBL" id="AZL94630.1"/>
    </source>
</evidence>
<dbReference type="InterPro" id="IPR001853">
    <property type="entry name" value="DSBA-like_thioredoxin_dom"/>
</dbReference>
<reference evidence="2" key="1">
    <citation type="journal article" date="2018" name="Genome Biol. Evol.">
        <title>Nephromyces encodes a urate metabolism pathway and predicted peroxisomes, demonstrating these are not ancient losses of apicomplexans.</title>
        <authorList>
            <person name="Paight C."/>
            <person name="Slamovits C.H."/>
            <person name="Saffo M.B."/>
            <person name="Lane C.E."/>
        </authorList>
    </citation>
    <scope>NUCLEOTIDE SEQUENCE</scope>
    <source>
        <strain evidence="2">Neph156</strain>
    </source>
</reference>
<organism evidence="2">
    <name type="scientific">Nephromyces sp. MMRI</name>
    <dbReference type="NCBI Taxonomy" id="2496275"/>
    <lineage>
        <taxon>Eukaryota</taxon>
        <taxon>Sar</taxon>
        <taxon>Alveolata</taxon>
        <taxon>Apicomplexa</taxon>
        <taxon>Aconoidasida</taxon>
        <taxon>Nephromycida</taxon>
        <taxon>Nephromyces</taxon>
    </lineage>
</organism>
<dbReference type="EMBL" id="MK265925">
    <property type="protein sequence ID" value="AZL94630.1"/>
    <property type="molecule type" value="mRNA"/>
</dbReference>
<dbReference type="InterPro" id="IPR036249">
    <property type="entry name" value="Thioredoxin-like_sf"/>
</dbReference>
<proteinExistence type="evidence at transcript level"/>
<dbReference type="Gene3D" id="3.40.30.10">
    <property type="entry name" value="Glutaredoxin"/>
    <property type="match status" value="1"/>
</dbReference>
<accession>A0A3Q8UC14</accession>
<dbReference type="SUPFAM" id="SSF52833">
    <property type="entry name" value="Thioredoxin-like"/>
    <property type="match status" value="1"/>
</dbReference>
<protein>
    <submittedName>
        <fullName evidence="2">Glutathione S-transferase kappa 1</fullName>
    </submittedName>
</protein>
<dbReference type="GO" id="GO:0006749">
    <property type="term" value="P:glutathione metabolic process"/>
    <property type="evidence" value="ECO:0007669"/>
    <property type="project" value="TreeGrafter"/>
</dbReference>
<name>A0A3Q8UC14_9APIC</name>
<dbReference type="PANTHER" id="PTHR42943">
    <property type="entry name" value="GLUTATHIONE S-TRANSFERASE KAPPA"/>
    <property type="match status" value="1"/>
</dbReference>
<dbReference type="Pfam" id="PF01323">
    <property type="entry name" value="DSBA"/>
    <property type="match status" value="1"/>
</dbReference>
<dbReference type="PANTHER" id="PTHR42943:SF2">
    <property type="entry name" value="GLUTATHIONE S-TRANSFERASE KAPPA 1"/>
    <property type="match status" value="1"/>
</dbReference>
<dbReference type="GO" id="GO:0004364">
    <property type="term" value="F:glutathione transferase activity"/>
    <property type="evidence" value="ECO:0007669"/>
    <property type="project" value="TreeGrafter"/>
</dbReference>
<dbReference type="AlphaFoldDB" id="A0A3Q8UC14"/>
<evidence type="ECO:0000259" key="1">
    <source>
        <dbReference type="Pfam" id="PF01323"/>
    </source>
</evidence>
<sequence length="147" mass="16876">MRILTATKRLFPDKLWDVSFAFFETYFVYCNNITDQSCLLSAIKKTTLSQSSINDILTLSETQNIKDALKIATSDAINIGIFGCPTFAVLRDQINKDKLRVFTKKKCLNQYEIFFGADRLHLLAYYLNLPFFGPFQNSHNQSNEAKL</sequence>
<dbReference type="GO" id="GO:0005739">
    <property type="term" value="C:mitochondrion"/>
    <property type="evidence" value="ECO:0007669"/>
    <property type="project" value="TreeGrafter"/>
</dbReference>
<keyword evidence="2" id="KW-0808">Transferase</keyword>
<feature type="domain" description="DSBA-like thioredoxin" evidence="1">
    <location>
        <begin position="17"/>
        <end position="127"/>
    </location>
</feature>
<dbReference type="GO" id="GO:0005777">
    <property type="term" value="C:peroxisome"/>
    <property type="evidence" value="ECO:0007669"/>
    <property type="project" value="TreeGrafter"/>
</dbReference>
<dbReference type="InterPro" id="IPR051924">
    <property type="entry name" value="GST_Kappa/NadH"/>
</dbReference>
<dbReference type="GO" id="GO:0004602">
    <property type="term" value="F:glutathione peroxidase activity"/>
    <property type="evidence" value="ECO:0007669"/>
    <property type="project" value="TreeGrafter"/>
</dbReference>